<dbReference type="OMA" id="MEWRSAE"/>
<reference evidence="2" key="1">
    <citation type="submission" date="2015-04" db="UniProtKB">
        <authorList>
            <consortium name="EnsemblPlants"/>
        </authorList>
    </citation>
    <scope>IDENTIFICATION</scope>
    <source>
        <strain evidence="2">SL10</strain>
    </source>
</reference>
<dbReference type="HOGENOM" id="CLU_141286_0_0_1"/>
<proteinExistence type="predicted"/>
<sequence length="158" mass="17100">MAACTWTTNELWQFTAKAQYVFTKLAKRSIKGCQAQLGAKAAWEFGTAQIQSLLEQYRRGDRWTREASRGGGGVVGGGARGTEATHGGVTRQGGGRGRVAEEVARGTEAIHGGVTRQGGGLRRQRAMEWRSAEEHGVAERACWRSSVGSNRIYAAFLN</sequence>
<reference evidence="2" key="2">
    <citation type="submission" date="2018-04" db="EMBL/GenBank/DDBJ databases">
        <title>OnivRS2 (Oryza nivara Reference Sequence Version 2).</title>
        <authorList>
            <person name="Zhang J."/>
            <person name="Kudrna D."/>
            <person name="Lee S."/>
            <person name="Talag J."/>
            <person name="Rajasekar S."/>
            <person name="Welchert J."/>
            <person name="Hsing Y.-I."/>
            <person name="Wing R.A."/>
        </authorList>
    </citation>
    <scope>NUCLEOTIDE SEQUENCE [LARGE SCALE GENOMIC DNA]</scope>
    <source>
        <strain evidence="2">SL10</strain>
    </source>
</reference>
<dbReference type="Proteomes" id="UP000006591">
    <property type="component" value="Chromosome 5"/>
</dbReference>
<organism evidence="2">
    <name type="scientific">Oryza nivara</name>
    <name type="common">Indian wild rice</name>
    <name type="synonym">Oryza sativa f. spontanea</name>
    <dbReference type="NCBI Taxonomy" id="4536"/>
    <lineage>
        <taxon>Eukaryota</taxon>
        <taxon>Viridiplantae</taxon>
        <taxon>Streptophyta</taxon>
        <taxon>Embryophyta</taxon>
        <taxon>Tracheophyta</taxon>
        <taxon>Spermatophyta</taxon>
        <taxon>Magnoliopsida</taxon>
        <taxon>Liliopsida</taxon>
        <taxon>Poales</taxon>
        <taxon>Poaceae</taxon>
        <taxon>BOP clade</taxon>
        <taxon>Oryzoideae</taxon>
        <taxon>Oryzeae</taxon>
        <taxon>Oryzinae</taxon>
        <taxon>Oryza</taxon>
    </lineage>
</organism>
<evidence type="ECO:0000256" key="1">
    <source>
        <dbReference type="SAM" id="MobiDB-lite"/>
    </source>
</evidence>
<protein>
    <submittedName>
        <fullName evidence="2">Uncharacterized protein</fullName>
    </submittedName>
</protein>
<dbReference type="EnsemblPlants" id="ONIVA05G08280.1">
    <property type="protein sequence ID" value="ONIVA05G08280.1"/>
    <property type="gene ID" value="ONIVA05G08280"/>
</dbReference>
<feature type="region of interest" description="Disordered" evidence="1">
    <location>
        <begin position="65"/>
        <end position="97"/>
    </location>
</feature>
<evidence type="ECO:0000313" key="2">
    <source>
        <dbReference type="EnsemblPlants" id="ONIVA05G08280.1"/>
    </source>
</evidence>
<keyword evidence="3" id="KW-1185">Reference proteome</keyword>
<accession>A0A0E0HB73</accession>
<name>A0A0E0HB73_ORYNI</name>
<dbReference type="Gramene" id="ONIVA05G08280.1">
    <property type="protein sequence ID" value="ONIVA05G08280.1"/>
    <property type="gene ID" value="ONIVA05G08280"/>
</dbReference>
<evidence type="ECO:0000313" key="3">
    <source>
        <dbReference type="Proteomes" id="UP000006591"/>
    </source>
</evidence>
<dbReference type="AlphaFoldDB" id="A0A0E0HB73"/>
<feature type="compositionally biased region" description="Gly residues" evidence="1">
    <location>
        <begin position="69"/>
        <end position="80"/>
    </location>
</feature>